<evidence type="ECO:0000256" key="2">
    <source>
        <dbReference type="SAM" id="Phobius"/>
    </source>
</evidence>
<evidence type="ECO:0000256" key="1">
    <source>
        <dbReference type="SAM" id="MobiDB-lite"/>
    </source>
</evidence>
<proteinExistence type="predicted"/>
<feature type="transmembrane region" description="Helical" evidence="2">
    <location>
        <begin position="179"/>
        <end position="199"/>
    </location>
</feature>
<accession>A0A8S9IXE0</accession>
<dbReference type="EMBL" id="QGKY02001015">
    <property type="protein sequence ID" value="KAF2574368.1"/>
    <property type="molecule type" value="Genomic_DNA"/>
</dbReference>
<keyword evidence="2" id="KW-0472">Membrane</keyword>
<keyword evidence="2" id="KW-1133">Transmembrane helix</keyword>
<comment type="caution">
    <text evidence="3">The sequence shown here is derived from an EMBL/GenBank/DDBJ whole genome shotgun (WGS) entry which is preliminary data.</text>
</comment>
<feature type="compositionally biased region" description="Acidic residues" evidence="1">
    <location>
        <begin position="59"/>
        <end position="74"/>
    </location>
</feature>
<name>A0A8S9IXE0_BRACR</name>
<evidence type="ECO:0000313" key="3">
    <source>
        <dbReference type="EMBL" id="KAF2574368.1"/>
    </source>
</evidence>
<organism evidence="3">
    <name type="scientific">Brassica cretica</name>
    <name type="common">Mustard</name>
    <dbReference type="NCBI Taxonomy" id="69181"/>
    <lineage>
        <taxon>Eukaryota</taxon>
        <taxon>Viridiplantae</taxon>
        <taxon>Streptophyta</taxon>
        <taxon>Embryophyta</taxon>
        <taxon>Tracheophyta</taxon>
        <taxon>Spermatophyta</taxon>
        <taxon>Magnoliopsida</taxon>
        <taxon>eudicotyledons</taxon>
        <taxon>Gunneridae</taxon>
        <taxon>Pentapetalae</taxon>
        <taxon>rosids</taxon>
        <taxon>malvids</taxon>
        <taxon>Brassicales</taxon>
        <taxon>Brassicaceae</taxon>
        <taxon>Brassiceae</taxon>
        <taxon>Brassica</taxon>
    </lineage>
</organism>
<reference evidence="3" key="1">
    <citation type="submission" date="2019-12" db="EMBL/GenBank/DDBJ databases">
        <title>Genome sequencing and annotation of Brassica cretica.</title>
        <authorList>
            <person name="Studholme D.J."/>
            <person name="Sarris P.F."/>
        </authorList>
    </citation>
    <scope>NUCLEOTIDE SEQUENCE</scope>
    <source>
        <strain evidence="3">PFS-102/07</strain>
        <tissue evidence="3">Leaf</tissue>
    </source>
</reference>
<feature type="compositionally biased region" description="Basic and acidic residues" evidence="1">
    <location>
        <begin position="75"/>
        <end position="87"/>
    </location>
</feature>
<protein>
    <submittedName>
        <fullName evidence="3">Uncharacterized protein</fullName>
    </submittedName>
</protein>
<gene>
    <name evidence="3" type="ORF">F2Q70_00004599</name>
</gene>
<feature type="transmembrane region" description="Helical" evidence="2">
    <location>
        <begin position="141"/>
        <end position="159"/>
    </location>
</feature>
<dbReference type="AlphaFoldDB" id="A0A8S9IXE0"/>
<feature type="compositionally biased region" description="Basic and acidic residues" evidence="1">
    <location>
        <begin position="23"/>
        <end position="40"/>
    </location>
</feature>
<feature type="region of interest" description="Disordered" evidence="1">
    <location>
        <begin position="1"/>
        <end position="92"/>
    </location>
</feature>
<keyword evidence="2" id="KW-0812">Transmembrane</keyword>
<sequence>MKIPRNISSELPRIGPSEIPLKYPDEVLPRTRIENEKIEEIQTPYDGETEGDANMQEAATEELDGEKDVEEEDDGKEKATGETEKRQGGRRRLLKPALATGASNKLKMAKMERCSSICIKGRNTVFGLIIPNTEKERFGKMVYGTGIGFGAGTGIGFGAGTVADPTKPNAVSGNTGFPWAFLGALELIIIGTYFQFGLAP</sequence>